<dbReference type="RefSeq" id="WP_054967218.1">
    <property type="nucleotide sequence ID" value="NZ_LJCO01000008.1"/>
</dbReference>
<dbReference type="SUPFAM" id="SSF54862">
    <property type="entry name" value="4Fe-4S ferredoxins"/>
    <property type="match status" value="1"/>
</dbReference>
<dbReference type="InterPro" id="IPR004155">
    <property type="entry name" value="PBS_lyase_HEAT"/>
</dbReference>
<feature type="domain" description="4Fe-4S ferredoxin-type" evidence="9">
    <location>
        <begin position="180"/>
        <end position="210"/>
    </location>
</feature>
<dbReference type="PANTHER" id="PTHR30002:SF4">
    <property type="entry name" value="EPOXYQUEUOSINE REDUCTASE"/>
    <property type="match status" value="1"/>
</dbReference>
<dbReference type="EMBL" id="LJCO01000008">
    <property type="protein sequence ID" value="KPV45471.1"/>
    <property type="molecule type" value="Genomic_DNA"/>
</dbReference>
<organism evidence="10 11">
    <name type="scientific">Alicyclobacillus ferrooxydans</name>
    <dbReference type="NCBI Taxonomy" id="471514"/>
    <lineage>
        <taxon>Bacteria</taxon>
        <taxon>Bacillati</taxon>
        <taxon>Bacillota</taxon>
        <taxon>Bacilli</taxon>
        <taxon>Bacillales</taxon>
        <taxon>Alicyclobacillaceae</taxon>
        <taxon>Alicyclobacillus</taxon>
    </lineage>
</organism>
<evidence type="ECO:0000259" key="9">
    <source>
        <dbReference type="PROSITE" id="PS51379"/>
    </source>
</evidence>
<dbReference type="InterPro" id="IPR013542">
    <property type="entry name" value="QueG_DUF1730"/>
</dbReference>
<keyword evidence="11" id="KW-1185">Reference proteome</keyword>
<evidence type="ECO:0000313" key="11">
    <source>
        <dbReference type="Proteomes" id="UP000050482"/>
    </source>
</evidence>
<keyword evidence="7" id="KW-0408">Iron</keyword>
<dbReference type="PROSITE" id="PS51379">
    <property type="entry name" value="4FE4S_FER_2"/>
    <property type="match status" value="1"/>
</dbReference>
<dbReference type="InterPro" id="IPR004453">
    <property type="entry name" value="QueG"/>
</dbReference>
<evidence type="ECO:0000256" key="7">
    <source>
        <dbReference type="ARBA" id="ARBA00023004"/>
    </source>
</evidence>
<proteinExistence type="predicted"/>
<dbReference type="Pfam" id="PF13484">
    <property type="entry name" value="Fer4_16"/>
    <property type="match status" value="1"/>
</dbReference>
<keyword evidence="4" id="KW-0479">Metal-binding</keyword>
<evidence type="ECO:0000256" key="1">
    <source>
        <dbReference type="ARBA" id="ARBA00022485"/>
    </source>
</evidence>
<keyword evidence="2" id="KW-0963">Cytoplasm</keyword>
<evidence type="ECO:0000256" key="2">
    <source>
        <dbReference type="ARBA" id="ARBA00022490"/>
    </source>
</evidence>
<evidence type="ECO:0000256" key="8">
    <source>
        <dbReference type="ARBA" id="ARBA00023014"/>
    </source>
</evidence>
<dbReference type="GO" id="GO:0051539">
    <property type="term" value="F:4 iron, 4 sulfur cluster binding"/>
    <property type="evidence" value="ECO:0007669"/>
    <property type="project" value="UniProtKB-KW"/>
</dbReference>
<dbReference type="Proteomes" id="UP000050482">
    <property type="component" value="Unassembled WGS sequence"/>
</dbReference>
<dbReference type="PANTHER" id="PTHR30002">
    <property type="entry name" value="EPOXYQUEUOSINE REDUCTASE"/>
    <property type="match status" value="1"/>
</dbReference>
<dbReference type="PATRIC" id="fig|471514.4.peg.55"/>
<keyword evidence="6" id="KW-0560">Oxidoreductase</keyword>
<dbReference type="GO" id="GO:0052693">
    <property type="term" value="F:epoxyqueuosine reductase activity"/>
    <property type="evidence" value="ECO:0007669"/>
    <property type="project" value="TreeGrafter"/>
</dbReference>
<dbReference type="Gene3D" id="3.30.70.20">
    <property type="match status" value="1"/>
</dbReference>
<dbReference type="Gene3D" id="1.25.10.10">
    <property type="entry name" value="Leucine-rich Repeat Variant"/>
    <property type="match status" value="1"/>
</dbReference>
<dbReference type="STRING" id="471514.AN477_00435"/>
<keyword evidence="5" id="KW-0671">Queuosine biosynthesis</keyword>
<reference evidence="10 11" key="1">
    <citation type="submission" date="2015-09" db="EMBL/GenBank/DDBJ databases">
        <title>Draft genome sequence of Alicyclobacillus ferrooxydans DSM 22381.</title>
        <authorList>
            <person name="Hemp J."/>
        </authorList>
    </citation>
    <scope>NUCLEOTIDE SEQUENCE [LARGE SCALE GENOMIC DNA]</scope>
    <source>
        <strain evidence="10 11">TC-34</strain>
    </source>
</reference>
<dbReference type="Pfam" id="PF08331">
    <property type="entry name" value="QueG_DUF1730"/>
    <property type="match status" value="1"/>
</dbReference>
<dbReference type="GO" id="GO:0046872">
    <property type="term" value="F:metal ion binding"/>
    <property type="evidence" value="ECO:0007669"/>
    <property type="project" value="UniProtKB-KW"/>
</dbReference>
<dbReference type="SUPFAM" id="SSF48371">
    <property type="entry name" value="ARM repeat"/>
    <property type="match status" value="1"/>
</dbReference>
<evidence type="ECO:0000256" key="3">
    <source>
        <dbReference type="ARBA" id="ARBA00022694"/>
    </source>
</evidence>
<comment type="caution">
    <text evidence="10">The sequence shown here is derived from an EMBL/GenBank/DDBJ whole genome shotgun (WGS) entry which is preliminary data.</text>
</comment>
<protein>
    <recommendedName>
        <fullName evidence="9">4Fe-4S ferredoxin-type domain-containing protein</fullName>
    </recommendedName>
</protein>
<evidence type="ECO:0000313" key="10">
    <source>
        <dbReference type="EMBL" id="KPV45471.1"/>
    </source>
</evidence>
<dbReference type="InterPro" id="IPR016024">
    <property type="entry name" value="ARM-type_fold"/>
</dbReference>
<keyword evidence="1" id="KW-0004">4Fe-4S</keyword>
<evidence type="ECO:0000256" key="4">
    <source>
        <dbReference type="ARBA" id="ARBA00022723"/>
    </source>
</evidence>
<sequence length="380" mass="41975">MAELSSHTLQRLGREAGFDAIGATSAKPFPELIPRLEDYEKRGRTGFEHADIAARVDPKTWFPPARSLISVAMAYLTDEGRKLARSHPQKGWHGHVTVYSYGEDYHQVMVAKMRHLVALIEAELGRKIESKTAIDTAPLVDRRVAERAGIGWVGKNCMFFTPQHGSFVFLGTLAVDIEVESVRTELEQKCGSCTLCLDACPTGALLAPGVIDATRCLSYITQMKGVIPREFRAALGKRVWGCDTCQWACPENKAVTGSGHGEYMPSSPAGELEFPDLAEVLSWTNRSFAKRYGHTAAAWRGLRTWQRNALIALGNTRSKEAVPLVTPFLNHERKELRISAIWALGRIGGEEARNALTLCLVDESDSEVIEELQLALQGEE</sequence>
<dbReference type="NCBIfam" id="TIGR00276">
    <property type="entry name" value="tRNA epoxyqueuosine(34) reductase QueG"/>
    <property type="match status" value="1"/>
</dbReference>
<keyword evidence="8" id="KW-0411">Iron-sulfur</keyword>
<evidence type="ECO:0000256" key="5">
    <source>
        <dbReference type="ARBA" id="ARBA00022785"/>
    </source>
</evidence>
<dbReference type="InterPro" id="IPR017896">
    <property type="entry name" value="4Fe4S_Fe-S-bd"/>
</dbReference>
<name>A0A0P9GW03_9BACL</name>
<dbReference type="GO" id="GO:0008616">
    <property type="term" value="P:tRNA queuosine(34) biosynthetic process"/>
    <property type="evidence" value="ECO:0007669"/>
    <property type="project" value="UniProtKB-KW"/>
</dbReference>
<evidence type="ECO:0000256" key="6">
    <source>
        <dbReference type="ARBA" id="ARBA00023002"/>
    </source>
</evidence>
<dbReference type="AlphaFoldDB" id="A0A0P9GW03"/>
<dbReference type="Pfam" id="PF13646">
    <property type="entry name" value="HEAT_2"/>
    <property type="match status" value="1"/>
</dbReference>
<dbReference type="PROSITE" id="PS00198">
    <property type="entry name" value="4FE4S_FER_1"/>
    <property type="match status" value="1"/>
</dbReference>
<dbReference type="SMART" id="SM00567">
    <property type="entry name" value="EZ_HEAT"/>
    <property type="match status" value="2"/>
</dbReference>
<gene>
    <name evidence="10" type="ORF">AN477_00435</name>
</gene>
<dbReference type="InterPro" id="IPR011989">
    <property type="entry name" value="ARM-like"/>
</dbReference>
<dbReference type="OrthoDB" id="9784571at2"/>
<dbReference type="InterPro" id="IPR017900">
    <property type="entry name" value="4Fe4S_Fe_S_CS"/>
</dbReference>
<accession>A0A0P9GW03</accession>
<keyword evidence="3" id="KW-0819">tRNA processing</keyword>